<keyword evidence="2" id="KW-1133">Transmembrane helix</keyword>
<feature type="transmembrane region" description="Helical" evidence="2">
    <location>
        <begin position="15"/>
        <end position="40"/>
    </location>
</feature>
<keyword evidence="2" id="KW-0812">Transmembrane</keyword>
<accession>A0A2H0N7B5</accession>
<dbReference type="InterPro" id="IPR058441">
    <property type="entry name" value="DUF8128"/>
</dbReference>
<gene>
    <name evidence="4" type="ORF">COV59_02365</name>
</gene>
<comment type="caution">
    <text evidence="4">The sequence shown here is derived from an EMBL/GenBank/DDBJ whole genome shotgun (WGS) entry which is preliminary data.</text>
</comment>
<evidence type="ECO:0000259" key="3">
    <source>
        <dbReference type="Pfam" id="PF26449"/>
    </source>
</evidence>
<feature type="domain" description="DUF8128" evidence="3">
    <location>
        <begin position="98"/>
        <end position="419"/>
    </location>
</feature>
<reference evidence="4 5" key="1">
    <citation type="submission" date="2017-09" db="EMBL/GenBank/DDBJ databases">
        <title>Depth-based differentiation of microbial function through sediment-hosted aquifers and enrichment of novel symbionts in the deep terrestrial subsurface.</title>
        <authorList>
            <person name="Probst A.J."/>
            <person name="Ladd B."/>
            <person name="Jarett J.K."/>
            <person name="Geller-Mcgrath D.E."/>
            <person name="Sieber C.M."/>
            <person name="Emerson J.B."/>
            <person name="Anantharaman K."/>
            <person name="Thomas B.C."/>
            <person name="Malmstrom R."/>
            <person name="Stieglmeier M."/>
            <person name="Klingl A."/>
            <person name="Woyke T."/>
            <person name="Ryan C.M."/>
            <person name="Banfield J.F."/>
        </authorList>
    </citation>
    <scope>NUCLEOTIDE SEQUENCE [LARGE SCALE GENOMIC DNA]</scope>
    <source>
        <strain evidence="4">CG11_big_fil_rev_8_21_14_0_20_39_34</strain>
    </source>
</reference>
<proteinExistence type="predicted"/>
<dbReference type="AlphaFoldDB" id="A0A2H0N7B5"/>
<evidence type="ECO:0000313" key="4">
    <source>
        <dbReference type="EMBL" id="PIR04005.1"/>
    </source>
</evidence>
<dbReference type="EMBL" id="PCWN01000007">
    <property type="protein sequence ID" value="PIR04005.1"/>
    <property type="molecule type" value="Genomic_DNA"/>
</dbReference>
<feature type="compositionally biased region" description="Polar residues" evidence="1">
    <location>
        <begin position="451"/>
        <end position="463"/>
    </location>
</feature>
<feature type="region of interest" description="Disordered" evidence="1">
    <location>
        <begin position="420"/>
        <end position="484"/>
    </location>
</feature>
<organism evidence="4 5">
    <name type="scientific">Candidatus Magasanikbacteria bacterium CG11_big_fil_rev_8_21_14_0_20_39_34</name>
    <dbReference type="NCBI Taxonomy" id="1974653"/>
    <lineage>
        <taxon>Bacteria</taxon>
        <taxon>Candidatus Magasanikiibacteriota</taxon>
    </lineage>
</organism>
<name>A0A2H0N7B5_9BACT</name>
<dbReference type="Proteomes" id="UP000229600">
    <property type="component" value="Unassembled WGS sequence"/>
</dbReference>
<evidence type="ECO:0000256" key="1">
    <source>
        <dbReference type="SAM" id="MobiDB-lite"/>
    </source>
</evidence>
<evidence type="ECO:0000256" key="2">
    <source>
        <dbReference type="SAM" id="Phobius"/>
    </source>
</evidence>
<dbReference type="Pfam" id="PF26449">
    <property type="entry name" value="DUF8128"/>
    <property type="match status" value="1"/>
</dbReference>
<sequence>MDQILLFVTQSPIEAILQIFVLGGWLVFFWAMLHAGLLLLGAYKSILYTKGWNWTLLAIDIPAINIQTPKAVEQLFSHIYSVMEPPSIATVFGRGFTQFSYSFEIVSIEGYIQFIIRTLDIYRDVVEAAVYAQYPEAEITEIEDYTQEMPTQYPNDTYNMWATEFGLTQDYAFPIRSYHDFEHSISKDTVLKDPMGTFLESFSRIGPGEQMWYQMIIEPTPESAWKPKCIKKIKEVIGEKSKSSGGFLSGALGDVLGGPLKFLETAGDQILGRVDGGSAGSSGGDDGPPNQILFLTPGKKKILEAMEDKISKIGFKTKLRAVYVARKEVYNPARGVNSLVGAVNQFNNPYSNMLLPKYLTSTRYFFAEKRKNYRRRILMSAYKSRDMYMGGKQPYVLNLEELATIWHFPMSHVKTPLIQKSETKRSEPPSGLPLEQIGLGGNMFDGEGEKSISSQKNGDTNPTEQKKPYITDSGYVFDDDVRFG</sequence>
<keyword evidence="2" id="KW-0472">Membrane</keyword>
<protein>
    <recommendedName>
        <fullName evidence="3">DUF8128 domain-containing protein</fullName>
    </recommendedName>
</protein>
<evidence type="ECO:0000313" key="5">
    <source>
        <dbReference type="Proteomes" id="UP000229600"/>
    </source>
</evidence>